<evidence type="ECO:0000313" key="2">
    <source>
        <dbReference type="Proteomes" id="UP000640335"/>
    </source>
</evidence>
<keyword evidence="2" id="KW-1185">Reference proteome</keyword>
<reference evidence="1 2" key="1">
    <citation type="submission" date="2020-08" db="EMBL/GenBank/DDBJ databases">
        <title>A Genomic Blueprint of the Chicken Gut Microbiome.</title>
        <authorList>
            <person name="Gilroy R."/>
            <person name="Ravi A."/>
            <person name="Getino M."/>
            <person name="Pursley I."/>
            <person name="Horton D.L."/>
            <person name="Alikhan N.-F."/>
            <person name="Baker D."/>
            <person name="Gharbi K."/>
            <person name="Hall N."/>
            <person name="Watson M."/>
            <person name="Adriaenssens E.M."/>
            <person name="Foster-Nyarko E."/>
            <person name="Jarju S."/>
            <person name="Secka A."/>
            <person name="Antonio M."/>
            <person name="Oren A."/>
            <person name="Chaudhuri R."/>
            <person name="La Ragione R.M."/>
            <person name="Hildebrand F."/>
            <person name="Pallen M.J."/>
        </authorList>
    </citation>
    <scope>NUCLEOTIDE SEQUENCE [LARGE SCALE GENOMIC DNA]</scope>
    <source>
        <strain evidence="1 2">Sa3CUN1</strain>
    </source>
</reference>
<protein>
    <submittedName>
        <fullName evidence="1">Uncharacterized protein</fullName>
    </submittedName>
</protein>
<gene>
    <name evidence="1" type="ORF">H9660_14930</name>
</gene>
<proteinExistence type="predicted"/>
<evidence type="ECO:0000313" key="1">
    <source>
        <dbReference type="EMBL" id="MBD7916436.1"/>
    </source>
</evidence>
<accession>A0ABR8Q7N1</accession>
<name>A0ABR8Q7N1_9CLOT</name>
<dbReference type="EMBL" id="JACSQZ010000082">
    <property type="protein sequence ID" value="MBD7916436.1"/>
    <property type="molecule type" value="Genomic_DNA"/>
</dbReference>
<dbReference type="Proteomes" id="UP000640335">
    <property type="component" value="Unassembled WGS sequence"/>
</dbReference>
<dbReference type="RefSeq" id="WP_191751178.1">
    <property type="nucleotide sequence ID" value="NZ_JACSQZ010000082.1"/>
</dbReference>
<sequence>MESSIPKEYISKITKASSYFIFRNGPIKKLYEDGKISDNEIKGIQRYMEGHLAYLFNILLEENNLNKFDLIISTMDKFYINDNEEIKLQDDGFDALYNNIFNVNGNNIGIKLNK</sequence>
<comment type="caution">
    <text evidence="1">The sequence shown here is derived from an EMBL/GenBank/DDBJ whole genome shotgun (WGS) entry which is preliminary data.</text>
</comment>
<organism evidence="1 2">
    <name type="scientific">Clostridium gallinarum</name>
    <dbReference type="NCBI Taxonomy" id="2762246"/>
    <lineage>
        <taxon>Bacteria</taxon>
        <taxon>Bacillati</taxon>
        <taxon>Bacillota</taxon>
        <taxon>Clostridia</taxon>
        <taxon>Eubacteriales</taxon>
        <taxon>Clostridiaceae</taxon>
        <taxon>Clostridium</taxon>
    </lineage>
</organism>